<evidence type="ECO:0000256" key="5">
    <source>
        <dbReference type="ARBA" id="ARBA00032024"/>
    </source>
</evidence>
<feature type="domain" description="Ketopantoate reductase N-terminal" evidence="7">
    <location>
        <begin position="4"/>
        <end position="153"/>
    </location>
</feature>
<dbReference type="InterPro" id="IPR051402">
    <property type="entry name" value="KPR-Related"/>
</dbReference>
<dbReference type="GO" id="GO:0015940">
    <property type="term" value="P:pantothenate biosynthetic process"/>
    <property type="evidence" value="ECO:0007669"/>
    <property type="project" value="UniProtKB-UniPathway"/>
</dbReference>
<organism evidence="9 10">
    <name type="scientific">Primorskyibacter sedentarius</name>
    <dbReference type="NCBI Taxonomy" id="745311"/>
    <lineage>
        <taxon>Bacteria</taxon>
        <taxon>Pseudomonadati</taxon>
        <taxon>Pseudomonadota</taxon>
        <taxon>Alphaproteobacteria</taxon>
        <taxon>Rhodobacterales</taxon>
        <taxon>Roseobacteraceae</taxon>
        <taxon>Primorskyibacter</taxon>
    </lineage>
</organism>
<dbReference type="InterPro" id="IPR013752">
    <property type="entry name" value="KPA_reductase"/>
</dbReference>
<evidence type="ECO:0000313" key="9">
    <source>
        <dbReference type="EMBL" id="TCS66457.1"/>
    </source>
</evidence>
<comment type="pathway">
    <text evidence="1">Cofactor biosynthesis; (R)-pantothenate biosynthesis; (R)-pantoate from 3-methyl-2-oxobutanoate: step 2/2.</text>
</comment>
<feature type="domain" description="Ketopantoate reductase C-terminal" evidence="8">
    <location>
        <begin position="180"/>
        <end position="299"/>
    </location>
</feature>
<accession>A0A4R3JK01</accession>
<keyword evidence="10" id="KW-1185">Reference proteome</keyword>
<comment type="catalytic activity">
    <reaction evidence="6">
        <text>(R)-pantoate + NADP(+) = 2-dehydropantoate + NADPH + H(+)</text>
        <dbReference type="Rhea" id="RHEA:16233"/>
        <dbReference type="ChEBI" id="CHEBI:11561"/>
        <dbReference type="ChEBI" id="CHEBI:15378"/>
        <dbReference type="ChEBI" id="CHEBI:15980"/>
        <dbReference type="ChEBI" id="CHEBI:57783"/>
        <dbReference type="ChEBI" id="CHEBI:58349"/>
        <dbReference type="EC" id="1.1.1.169"/>
    </reaction>
</comment>
<dbReference type="EMBL" id="SLZU01000002">
    <property type="protein sequence ID" value="TCS66457.1"/>
    <property type="molecule type" value="Genomic_DNA"/>
</dbReference>
<dbReference type="OrthoDB" id="9796561at2"/>
<evidence type="ECO:0000313" key="10">
    <source>
        <dbReference type="Proteomes" id="UP000295696"/>
    </source>
</evidence>
<dbReference type="GO" id="GO:0005737">
    <property type="term" value="C:cytoplasm"/>
    <property type="evidence" value="ECO:0007669"/>
    <property type="project" value="TreeGrafter"/>
</dbReference>
<sequence length="325" mass="34119">MARVVVYGVGAIGGVVAAALSTSGSDVAGIARGAQLQAIRDGGLRLLSPDTDTTAHFACVGAPSEIDWREDDLILLCMKSQDTLGALEQLRAAGVENQHIFCLQNGVTNERFALRRFPNVHGATVMLPGTFLKPGEVVSHSSPRYGMLDIGQFPRSHNAADETLAKAMEAANIAVFVQEDVMASKYGKLLMNLGNITQAALGSGVGQGELPALLRAEGEAVLDAAGIAWSDVGKDDPRRKKFMQIKDVDGVPRAGGSTAQSLLRGAASLETEYLNGEIVLLGRLHGVPTPVNAAMLRVATRLVREAAKPGQTTLADLMAEITPAS</sequence>
<name>A0A4R3JK01_9RHOB</name>
<dbReference type="PANTHER" id="PTHR21708">
    <property type="entry name" value="PROBABLE 2-DEHYDROPANTOATE 2-REDUCTASE"/>
    <property type="match status" value="1"/>
</dbReference>
<dbReference type="InterPro" id="IPR013328">
    <property type="entry name" value="6PGD_dom2"/>
</dbReference>
<dbReference type="Pfam" id="PF02558">
    <property type="entry name" value="ApbA"/>
    <property type="match status" value="1"/>
</dbReference>
<evidence type="ECO:0000256" key="2">
    <source>
        <dbReference type="ARBA" id="ARBA00013014"/>
    </source>
</evidence>
<dbReference type="Pfam" id="PF08546">
    <property type="entry name" value="ApbA_C"/>
    <property type="match status" value="1"/>
</dbReference>
<dbReference type="InterPro" id="IPR036291">
    <property type="entry name" value="NAD(P)-bd_dom_sf"/>
</dbReference>
<dbReference type="SUPFAM" id="SSF51735">
    <property type="entry name" value="NAD(P)-binding Rossmann-fold domains"/>
    <property type="match status" value="1"/>
</dbReference>
<dbReference type="UniPathway" id="UPA00028">
    <property type="reaction ID" value="UER00004"/>
</dbReference>
<dbReference type="Proteomes" id="UP000295696">
    <property type="component" value="Unassembled WGS sequence"/>
</dbReference>
<evidence type="ECO:0000259" key="8">
    <source>
        <dbReference type="Pfam" id="PF08546"/>
    </source>
</evidence>
<dbReference type="InterPro" id="IPR008927">
    <property type="entry name" value="6-PGluconate_DH-like_C_sf"/>
</dbReference>
<proteinExistence type="predicted"/>
<dbReference type="Gene3D" id="3.40.50.720">
    <property type="entry name" value="NAD(P)-binding Rossmann-like Domain"/>
    <property type="match status" value="1"/>
</dbReference>
<gene>
    <name evidence="9" type="ORF">EDD52_102274</name>
</gene>
<dbReference type="InterPro" id="IPR013332">
    <property type="entry name" value="KPR_N"/>
</dbReference>
<keyword evidence="4" id="KW-0566">Pantothenate biosynthesis</keyword>
<dbReference type="EC" id="1.1.1.169" evidence="2"/>
<dbReference type="RefSeq" id="WP_132242547.1">
    <property type="nucleotide sequence ID" value="NZ_SLZU01000002.1"/>
</dbReference>
<evidence type="ECO:0000256" key="3">
    <source>
        <dbReference type="ARBA" id="ARBA00019465"/>
    </source>
</evidence>
<protein>
    <recommendedName>
        <fullName evidence="3">2-dehydropantoate 2-reductase</fullName>
        <ecNumber evidence="2">1.1.1.169</ecNumber>
    </recommendedName>
    <alternativeName>
        <fullName evidence="5">Ketopantoate reductase</fullName>
    </alternativeName>
</protein>
<evidence type="ECO:0000256" key="6">
    <source>
        <dbReference type="ARBA" id="ARBA00048793"/>
    </source>
</evidence>
<comment type="caution">
    <text evidence="9">The sequence shown here is derived from an EMBL/GenBank/DDBJ whole genome shotgun (WGS) entry which is preliminary data.</text>
</comment>
<evidence type="ECO:0000256" key="1">
    <source>
        <dbReference type="ARBA" id="ARBA00004994"/>
    </source>
</evidence>
<evidence type="ECO:0000259" key="7">
    <source>
        <dbReference type="Pfam" id="PF02558"/>
    </source>
</evidence>
<dbReference type="PANTHER" id="PTHR21708:SF26">
    <property type="entry name" value="2-DEHYDROPANTOATE 2-REDUCTASE"/>
    <property type="match status" value="1"/>
</dbReference>
<evidence type="ECO:0000256" key="4">
    <source>
        <dbReference type="ARBA" id="ARBA00022655"/>
    </source>
</evidence>
<dbReference type="SUPFAM" id="SSF48179">
    <property type="entry name" value="6-phosphogluconate dehydrogenase C-terminal domain-like"/>
    <property type="match status" value="1"/>
</dbReference>
<dbReference type="AlphaFoldDB" id="A0A4R3JK01"/>
<dbReference type="Gene3D" id="1.10.1040.10">
    <property type="entry name" value="N-(1-d-carboxylethyl)-l-norvaline Dehydrogenase, domain 2"/>
    <property type="match status" value="1"/>
</dbReference>
<dbReference type="GO" id="GO:0008677">
    <property type="term" value="F:2-dehydropantoate 2-reductase activity"/>
    <property type="evidence" value="ECO:0007669"/>
    <property type="project" value="UniProtKB-EC"/>
</dbReference>
<reference evidence="9 10" key="1">
    <citation type="submission" date="2019-03" db="EMBL/GenBank/DDBJ databases">
        <title>Genomic Encyclopedia of Type Strains, Phase IV (KMG-IV): sequencing the most valuable type-strain genomes for metagenomic binning, comparative biology and taxonomic classification.</title>
        <authorList>
            <person name="Goeker M."/>
        </authorList>
    </citation>
    <scope>NUCLEOTIDE SEQUENCE [LARGE SCALE GENOMIC DNA]</scope>
    <source>
        <strain evidence="9 10">DSM 104836</strain>
    </source>
</reference>